<name>A0ABT6DCP1_9LACO</name>
<accession>A0ABT6DCP1</accession>
<organism evidence="2 3">
    <name type="scientific">Furfurilactobacillus milii</name>
    <dbReference type="NCBI Taxonomy" id="2888272"/>
    <lineage>
        <taxon>Bacteria</taxon>
        <taxon>Bacillati</taxon>
        <taxon>Bacillota</taxon>
        <taxon>Bacilli</taxon>
        <taxon>Lactobacillales</taxon>
        <taxon>Lactobacillaceae</taxon>
        <taxon>Furfurilactobacillus</taxon>
    </lineage>
</organism>
<dbReference type="InterPro" id="IPR010982">
    <property type="entry name" value="Lambda_DNA-bd_dom_sf"/>
</dbReference>
<dbReference type="Gene3D" id="1.25.40.10">
    <property type="entry name" value="Tetratricopeptide repeat domain"/>
    <property type="match status" value="1"/>
</dbReference>
<evidence type="ECO:0000313" key="3">
    <source>
        <dbReference type="Proteomes" id="UP001152867"/>
    </source>
</evidence>
<dbReference type="SUPFAM" id="SSF48452">
    <property type="entry name" value="TPR-like"/>
    <property type="match status" value="1"/>
</dbReference>
<dbReference type="RefSeq" id="WP_178943225.1">
    <property type="nucleotide sequence ID" value="NZ_JAIWJF010000004.1"/>
</dbReference>
<dbReference type="Pfam" id="PF01381">
    <property type="entry name" value="HTH_3"/>
    <property type="match status" value="1"/>
</dbReference>
<gene>
    <name evidence="2" type="ORF">NNA32_08620</name>
</gene>
<sequence length="287" mass="33152">MINAKKFKTTRTAMNYTQKELAKGITTQGTISRMEKNAFEPSREILTALAARLSVDMNDLIVPGKRDQIMILLEKADTLYKNYHYQEVLDLLNTFTSDEFISANVEQHYTFLITASQVWMNHDFSEGIFGFNTMLQKDDFSIYTVLATMELGVVYVLQKNKKRAEYYVAQVPELLERLSADTKRSNPYWYAIIVENLARYYLRTNRIQKSKEYAEQLIHFLNEINSSYNLESAYLTLSSATSELEGNTQKMKRQLATSWALALNAGNSDVLKEATKYMKEFNISTFD</sequence>
<protein>
    <submittedName>
        <fullName evidence="2">Helix-turn-helix domain-containing protein</fullName>
    </submittedName>
</protein>
<keyword evidence="3" id="KW-1185">Reference proteome</keyword>
<dbReference type="PROSITE" id="PS50943">
    <property type="entry name" value="HTH_CROC1"/>
    <property type="match status" value="1"/>
</dbReference>
<reference evidence="2" key="1">
    <citation type="submission" date="2022-06" db="EMBL/GenBank/DDBJ databases">
        <title>Antifungal cultures and metabolites of lactic acid bacteria for use in dairy fermentations.</title>
        <authorList>
            <person name="Zhao Z."/>
            <person name="Gaenzle M."/>
        </authorList>
    </citation>
    <scope>NUCLEOTIDE SEQUENCE</scope>
    <source>
        <strain evidence="2">FUA3126</strain>
    </source>
</reference>
<dbReference type="CDD" id="cd00093">
    <property type="entry name" value="HTH_XRE"/>
    <property type="match status" value="1"/>
</dbReference>
<comment type="caution">
    <text evidence="2">The sequence shown here is derived from an EMBL/GenBank/DDBJ whole genome shotgun (WGS) entry which is preliminary data.</text>
</comment>
<evidence type="ECO:0000259" key="1">
    <source>
        <dbReference type="PROSITE" id="PS50943"/>
    </source>
</evidence>
<dbReference type="Proteomes" id="UP001152867">
    <property type="component" value="Unassembled WGS sequence"/>
</dbReference>
<proteinExistence type="predicted"/>
<dbReference type="InterPro" id="IPR001387">
    <property type="entry name" value="Cro/C1-type_HTH"/>
</dbReference>
<dbReference type="InterPro" id="IPR011990">
    <property type="entry name" value="TPR-like_helical_dom_sf"/>
</dbReference>
<dbReference type="SMART" id="SM00530">
    <property type="entry name" value="HTH_XRE"/>
    <property type="match status" value="1"/>
</dbReference>
<dbReference type="SUPFAM" id="SSF47413">
    <property type="entry name" value="lambda repressor-like DNA-binding domains"/>
    <property type="match status" value="1"/>
</dbReference>
<evidence type="ECO:0000313" key="2">
    <source>
        <dbReference type="EMBL" id="MDF9914308.1"/>
    </source>
</evidence>
<dbReference type="EMBL" id="JANDJP010000010">
    <property type="protein sequence ID" value="MDF9914308.1"/>
    <property type="molecule type" value="Genomic_DNA"/>
</dbReference>
<feature type="domain" description="HTH cro/C1-type" evidence="1">
    <location>
        <begin position="7"/>
        <end position="60"/>
    </location>
</feature>